<dbReference type="SUPFAM" id="SSF56349">
    <property type="entry name" value="DNA breaking-rejoining enzymes"/>
    <property type="match status" value="1"/>
</dbReference>
<dbReference type="EMBL" id="QLTA01000021">
    <property type="protein sequence ID" value="RAR81028.1"/>
    <property type="molecule type" value="Genomic_DNA"/>
</dbReference>
<comment type="caution">
    <text evidence="5">The sequence shown here is derived from an EMBL/GenBank/DDBJ whole genome shotgun (WGS) entry which is preliminary data.</text>
</comment>
<dbReference type="AlphaFoldDB" id="A0A328Z4P6"/>
<keyword evidence="2 3" id="KW-0238">DNA-binding</keyword>
<keyword evidence="1" id="KW-0229">DNA integration</keyword>
<organism evidence="5 6">
    <name type="scientific">Paracidovorax anthurii</name>
    <dbReference type="NCBI Taxonomy" id="78229"/>
    <lineage>
        <taxon>Bacteria</taxon>
        <taxon>Pseudomonadati</taxon>
        <taxon>Pseudomonadota</taxon>
        <taxon>Betaproteobacteria</taxon>
        <taxon>Burkholderiales</taxon>
        <taxon>Comamonadaceae</taxon>
        <taxon>Paracidovorax</taxon>
    </lineage>
</organism>
<dbReference type="RefSeq" id="WP_245951531.1">
    <property type="nucleotide sequence ID" value="NZ_CBCSGC010000014.1"/>
</dbReference>
<dbReference type="InterPro" id="IPR010998">
    <property type="entry name" value="Integrase_recombinase_N"/>
</dbReference>
<reference evidence="5 6" key="1">
    <citation type="submission" date="2018-06" db="EMBL/GenBank/DDBJ databases">
        <title>Genomic Encyclopedia of Archaeal and Bacterial Type Strains, Phase II (KMG-II): from individual species to whole genera.</title>
        <authorList>
            <person name="Goeker M."/>
        </authorList>
    </citation>
    <scope>NUCLEOTIDE SEQUENCE [LARGE SCALE GENOMIC DNA]</scope>
    <source>
        <strain evidence="5 6">CFPB 3232</strain>
    </source>
</reference>
<dbReference type="Gene3D" id="1.10.150.130">
    <property type="match status" value="1"/>
</dbReference>
<name>A0A328Z4P6_9BURK</name>
<dbReference type="GO" id="GO:0015074">
    <property type="term" value="P:DNA integration"/>
    <property type="evidence" value="ECO:0007669"/>
    <property type="project" value="UniProtKB-KW"/>
</dbReference>
<dbReference type="InterPro" id="IPR044068">
    <property type="entry name" value="CB"/>
</dbReference>
<feature type="domain" description="Core-binding (CB)" evidence="4">
    <location>
        <begin position="30"/>
        <end position="121"/>
    </location>
</feature>
<evidence type="ECO:0000313" key="6">
    <source>
        <dbReference type="Proteomes" id="UP000248856"/>
    </source>
</evidence>
<dbReference type="Pfam" id="PF12834">
    <property type="entry name" value="Phage_int_SAM_2"/>
    <property type="match status" value="1"/>
</dbReference>
<evidence type="ECO:0000259" key="4">
    <source>
        <dbReference type="PROSITE" id="PS51900"/>
    </source>
</evidence>
<evidence type="ECO:0000256" key="1">
    <source>
        <dbReference type="ARBA" id="ARBA00022908"/>
    </source>
</evidence>
<keyword evidence="6" id="KW-1185">Reference proteome</keyword>
<dbReference type="Proteomes" id="UP000248856">
    <property type="component" value="Unassembled WGS sequence"/>
</dbReference>
<dbReference type="Pfam" id="PF12835">
    <property type="entry name" value="Integrase_1"/>
    <property type="match status" value="1"/>
</dbReference>
<accession>A0A328Z4P6</accession>
<dbReference type="PROSITE" id="PS51900">
    <property type="entry name" value="CB"/>
    <property type="match status" value="1"/>
</dbReference>
<evidence type="ECO:0000256" key="3">
    <source>
        <dbReference type="PROSITE-ProRule" id="PRU01248"/>
    </source>
</evidence>
<proteinExistence type="predicted"/>
<evidence type="ECO:0000313" key="5">
    <source>
        <dbReference type="EMBL" id="RAR81028.1"/>
    </source>
</evidence>
<sequence>MDPPRPQAWAGKSPQDILARLPPGRADPMHVLDTLIGLFNTRHTAREKTVSHKTRHERARFLRRFFLDLKGKAGFRTVPDPRNLGQKHLHAMVQVWQREQLAPATIQTYLSFLRGLASWMNKPGFVRPPERYGLSLEEYQRHEAAQHDKSWSAHGIDVEDVLAQVAQYDARIAASMRLAKVLALRRKESVMFRPFEHVVAFEQTGLPAEQRKADEYVWTKGKGGRVRWVAIETDAQRDAVALARSLATSRDAHMGDPALSLKRNLRRLDYAFEKFGITKRLAGTTGHGLRHGNVNDLYEDITGVPSPVRGGGPVAPELDRAARLAVAARAGHSRMRASTAYIGAISSPSANQSQVA</sequence>
<gene>
    <name evidence="5" type="ORF">AX018_102144</name>
</gene>
<dbReference type="InterPro" id="IPR024456">
    <property type="entry name" value="Integrase_catalytic_putative"/>
</dbReference>
<dbReference type="GO" id="GO:0003677">
    <property type="term" value="F:DNA binding"/>
    <property type="evidence" value="ECO:0007669"/>
    <property type="project" value="UniProtKB-UniRule"/>
</dbReference>
<dbReference type="InterPro" id="IPR011010">
    <property type="entry name" value="DNA_brk_join_enz"/>
</dbReference>
<dbReference type="InterPro" id="IPR024457">
    <property type="entry name" value="Putative_integrase_N"/>
</dbReference>
<protein>
    <submittedName>
        <fullName evidence="5">Integrase-like protein</fullName>
    </submittedName>
</protein>
<evidence type="ECO:0000256" key="2">
    <source>
        <dbReference type="ARBA" id="ARBA00023125"/>
    </source>
</evidence>